<name>A0A6J4I5P4_9PSEU</name>
<feature type="non-terminal residue" evidence="2">
    <location>
        <position position="1"/>
    </location>
</feature>
<dbReference type="AlphaFoldDB" id="A0A6J4I5P4"/>
<accession>A0A6J4I5P4</accession>
<feature type="non-terminal residue" evidence="2">
    <location>
        <position position="68"/>
    </location>
</feature>
<organism evidence="2">
    <name type="scientific">uncultured Actinomycetospora sp</name>
    <dbReference type="NCBI Taxonomy" id="1135996"/>
    <lineage>
        <taxon>Bacteria</taxon>
        <taxon>Bacillati</taxon>
        <taxon>Actinomycetota</taxon>
        <taxon>Actinomycetes</taxon>
        <taxon>Pseudonocardiales</taxon>
        <taxon>Pseudonocardiaceae</taxon>
        <taxon>Actinomycetospora</taxon>
        <taxon>environmental samples</taxon>
    </lineage>
</organism>
<feature type="compositionally biased region" description="Low complexity" evidence="1">
    <location>
        <begin position="8"/>
        <end position="32"/>
    </location>
</feature>
<feature type="region of interest" description="Disordered" evidence="1">
    <location>
        <begin position="1"/>
        <end position="68"/>
    </location>
</feature>
<feature type="compositionally biased region" description="Polar residues" evidence="1">
    <location>
        <begin position="33"/>
        <end position="53"/>
    </location>
</feature>
<protein>
    <submittedName>
        <fullName evidence="2">Uncharacterized protein</fullName>
    </submittedName>
</protein>
<gene>
    <name evidence="2" type="ORF">AVDCRST_MAG54-1602</name>
</gene>
<proteinExistence type="predicted"/>
<reference evidence="2" key="1">
    <citation type="submission" date="2020-02" db="EMBL/GenBank/DDBJ databases">
        <authorList>
            <person name="Meier V. D."/>
        </authorList>
    </citation>
    <scope>NUCLEOTIDE SEQUENCE</scope>
    <source>
        <strain evidence="2">AVDCRST_MAG54</strain>
    </source>
</reference>
<sequence>CTPVRWIASSATSAGPAPAPGSGRAQSPGASARTFSSATSQRPSRALVASSTAHRPGLSRGAVERTLC</sequence>
<dbReference type="EMBL" id="CADCTH010000217">
    <property type="protein sequence ID" value="CAA9243089.1"/>
    <property type="molecule type" value="Genomic_DNA"/>
</dbReference>
<evidence type="ECO:0000313" key="2">
    <source>
        <dbReference type="EMBL" id="CAA9243089.1"/>
    </source>
</evidence>
<evidence type="ECO:0000256" key="1">
    <source>
        <dbReference type="SAM" id="MobiDB-lite"/>
    </source>
</evidence>